<dbReference type="Pfam" id="PF08711">
    <property type="entry name" value="Med26"/>
    <property type="match status" value="1"/>
</dbReference>
<reference evidence="6" key="1">
    <citation type="submission" date="2014-05" db="EMBL/GenBank/DDBJ databases">
        <title>The transcriptome of the halophilic microalga Tetraselmis sp. GSL018 isolated from the Great Salt Lake, Utah.</title>
        <authorList>
            <person name="Jinkerson R.E."/>
            <person name="D'Adamo S."/>
            <person name="Posewitz M.C."/>
        </authorList>
    </citation>
    <scope>NUCLEOTIDE SEQUENCE</scope>
    <source>
        <strain evidence="6">GSL018</strain>
    </source>
</reference>
<name>A0A061RIX8_9CHLO</name>
<feature type="region of interest" description="Disordered" evidence="4">
    <location>
        <begin position="274"/>
        <end position="296"/>
    </location>
</feature>
<dbReference type="SMART" id="SM00509">
    <property type="entry name" value="TFS2N"/>
    <property type="match status" value="1"/>
</dbReference>
<protein>
    <recommendedName>
        <fullName evidence="5">TFIIS N-terminal domain-containing protein</fullName>
    </recommendedName>
</protein>
<organism evidence="6">
    <name type="scientific">Tetraselmis sp. GSL018</name>
    <dbReference type="NCBI Taxonomy" id="582737"/>
    <lineage>
        <taxon>Eukaryota</taxon>
        <taxon>Viridiplantae</taxon>
        <taxon>Chlorophyta</taxon>
        <taxon>core chlorophytes</taxon>
        <taxon>Chlorodendrophyceae</taxon>
        <taxon>Chlorodendrales</taxon>
        <taxon>Chlorodendraceae</taxon>
        <taxon>Tetraselmis</taxon>
    </lineage>
</organism>
<dbReference type="Gene3D" id="1.10.472.30">
    <property type="entry name" value="Transcription elongation factor S-II, central domain"/>
    <property type="match status" value="1"/>
</dbReference>
<feature type="compositionally biased region" description="Low complexity" evidence="4">
    <location>
        <begin position="282"/>
        <end position="296"/>
    </location>
</feature>
<dbReference type="InterPro" id="IPR003617">
    <property type="entry name" value="TFIIS/CRSP70_N_sub"/>
</dbReference>
<evidence type="ECO:0000256" key="4">
    <source>
        <dbReference type="SAM" id="MobiDB-lite"/>
    </source>
</evidence>
<dbReference type="PROSITE" id="PS51319">
    <property type="entry name" value="TFIIS_N"/>
    <property type="match status" value="1"/>
</dbReference>
<dbReference type="AlphaFoldDB" id="A0A061RIX8"/>
<evidence type="ECO:0000313" key="6">
    <source>
        <dbReference type="EMBL" id="JAC71953.1"/>
    </source>
</evidence>
<dbReference type="CDD" id="cd00183">
    <property type="entry name" value="TFIIS_I"/>
    <property type="match status" value="1"/>
</dbReference>
<comment type="subcellular location">
    <subcellularLocation>
        <location evidence="1 3">Nucleus</location>
    </subcellularLocation>
</comment>
<dbReference type="SUPFAM" id="SSF46942">
    <property type="entry name" value="Elongation factor TFIIS domain 2"/>
    <property type="match status" value="1"/>
</dbReference>
<keyword evidence="2 3" id="KW-0539">Nucleus</keyword>
<dbReference type="InterPro" id="IPR003618">
    <property type="entry name" value="TFIIS_cen_dom"/>
</dbReference>
<sequence length="296" mass="31019">MDRFLIRTNEGSGIRKLKANAGAGKQRTLGSLAKVVILPKGVTNRVFSNEFLSSLKMVLDCASSSEEQLIEAIRQLSSLVITEDHLLQTQIGRSVRRLSKHSGSAEVRRLAGGLLNSWRDSVAFERGRKEGPRPARQPPAALTSSGHGFAPKSGERPEGGGGHAELGAGLRDTGAVPEALRSRVRSLLSAALNPSEGQDVASEAGPSPSGPSPHLTGLATEIECCLHGVLSSDPKSYRRRAREVAAALRKNPSLRGKTIAGWVGAELLVSLGEDASQEFEPDGAAAAGSPSPESAA</sequence>
<feature type="region of interest" description="Disordered" evidence="4">
    <location>
        <begin position="193"/>
        <end position="216"/>
    </location>
</feature>
<evidence type="ECO:0000256" key="2">
    <source>
        <dbReference type="ARBA" id="ARBA00023242"/>
    </source>
</evidence>
<dbReference type="GO" id="GO:0006351">
    <property type="term" value="P:DNA-templated transcription"/>
    <property type="evidence" value="ECO:0007669"/>
    <property type="project" value="InterPro"/>
</dbReference>
<dbReference type="SUPFAM" id="SSF47676">
    <property type="entry name" value="Conserved domain common to transcription factors TFIIS, elongin A, CRSP70"/>
    <property type="match status" value="1"/>
</dbReference>
<feature type="domain" description="TFIIS N-terminal" evidence="5">
    <location>
        <begin position="49"/>
        <end position="125"/>
    </location>
</feature>
<feature type="region of interest" description="Disordered" evidence="4">
    <location>
        <begin position="126"/>
        <end position="169"/>
    </location>
</feature>
<dbReference type="Pfam" id="PF07500">
    <property type="entry name" value="TFIIS_M"/>
    <property type="match status" value="1"/>
</dbReference>
<accession>A0A061RIX8</accession>
<dbReference type="EMBL" id="GBEZ01014094">
    <property type="protein sequence ID" value="JAC71953.1"/>
    <property type="molecule type" value="Transcribed_RNA"/>
</dbReference>
<gene>
    <name evidence="6" type="ORF">TSPGSL018_806</name>
</gene>
<proteinExistence type="predicted"/>
<evidence type="ECO:0000256" key="3">
    <source>
        <dbReference type="PROSITE-ProRule" id="PRU00649"/>
    </source>
</evidence>
<dbReference type="GO" id="GO:0005634">
    <property type="term" value="C:nucleus"/>
    <property type="evidence" value="ECO:0007669"/>
    <property type="project" value="UniProtKB-SubCell"/>
</dbReference>
<evidence type="ECO:0000259" key="5">
    <source>
        <dbReference type="PROSITE" id="PS51319"/>
    </source>
</evidence>
<evidence type="ECO:0000256" key="1">
    <source>
        <dbReference type="ARBA" id="ARBA00004123"/>
    </source>
</evidence>
<dbReference type="InterPro" id="IPR035441">
    <property type="entry name" value="TFIIS/LEDGF_dom_sf"/>
</dbReference>
<dbReference type="InterPro" id="IPR036575">
    <property type="entry name" value="TFIIS_cen_dom_sf"/>
</dbReference>
<dbReference type="Gene3D" id="1.20.930.10">
    <property type="entry name" value="Conserved domain common to transcription factors TFIIS, elongin A, CRSP70"/>
    <property type="match status" value="1"/>
</dbReference>
<dbReference type="InterPro" id="IPR017923">
    <property type="entry name" value="TFIIS_N"/>
</dbReference>